<dbReference type="Proteomes" id="UP000663834">
    <property type="component" value="Unassembled WGS sequence"/>
</dbReference>
<dbReference type="AlphaFoldDB" id="A0A816YJX6"/>
<dbReference type="Proteomes" id="UP000663856">
    <property type="component" value="Unassembled WGS sequence"/>
</dbReference>
<evidence type="ECO:0000256" key="2">
    <source>
        <dbReference type="ARBA" id="ARBA00018911"/>
    </source>
</evidence>
<dbReference type="SUPFAM" id="SSF55811">
    <property type="entry name" value="Nudix"/>
    <property type="match status" value="1"/>
</dbReference>
<dbReference type="Proteomes" id="UP000681967">
    <property type="component" value="Unassembled WGS sequence"/>
</dbReference>
<dbReference type="EMBL" id="CAJNRE010018021">
    <property type="protein sequence ID" value="CAF2160643.1"/>
    <property type="molecule type" value="Genomic_DNA"/>
</dbReference>
<dbReference type="OrthoDB" id="276276at2759"/>
<evidence type="ECO:0000313" key="10">
    <source>
        <dbReference type="EMBL" id="CAF2013015.1"/>
    </source>
</evidence>
<keyword evidence="3" id="KW-0547">Nucleotide-binding</keyword>
<dbReference type="EMBL" id="CAJNRG010000655">
    <property type="protein sequence ID" value="CAF2014650.1"/>
    <property type="molecule type" value="Genomic_DNA"/>
</dbReference>
<dbReference type="InterPro" id="IPR020084">
    <property type="entry name" value="NUDIX_hydrolase_CS"/>
</dbReference>
<evidence type="ECO:0000256" key="4">
    <source>
        <dbReference type="ARBA" id="ARBA00022801"/>
    </source>
</evidence>
<evidence type="ECO:0000313" key="16">
    <source>
        <dbReference type="Proteomes" id="UP000663824"/>
    </source>
</evidence>
<dbReference type="PANTHER" id="PTHR21340:SF0">
    <property type="entry name" value="BIS(5'-NUCLEOSYL)-TETRAPHOSPHATASE [ASYMMETRICAL]"/>
    <property type="match status" value="1"/>
</dbReference>
<proteinExistence type="inferred from homology"/>
<protein>
    <recommendedName>
        <fullName evidence="2">Bis(5'-nucleosyl)-tetraphosphatase [asymmetrical]</fullName>
    </recommendedName>
    <alternativeName>
        <fullName evidence="5">Diadenosine 5',5'''-P1,P4-tetraphosphate asymmetrical hydrolase</fullName>
    </alternativeName>
</protein>
<evidence type="ECO:0000313" key="14">
    <source>
        <dbReference type="EMBL" id="CAF3872754.1"/>
    </source>
</evidence>
<dbReference type="EMBL" id="CAJOBH010001772">
    <property type="protein sequence ID" value="CAF3872754.1"/>
    <property type="molecule type" value="Genomic_DNA"/>
</dbReference>
<dbReference type="EMBL" id="CAJOBG010000831">
    <property type="protein sequence ID" value="CAF3863363.1"/>
    <property type="molecule type" value="Genomic_DNA"/>
</dbReference>
<dbReference type="EMBL" id="CAJNRF010001488">
    <property type="protein sequence ID" value="CAF2013015.1"/>
    <property type="molecule type" value="Genomic_DNA"/>
</dbReference>
<evidence type="ECO:0000313" key="12">
    <source>
        <dbReference type="EMBL" id="CAF2160643.1"/>
    </source>
</evidence>
<evidence type="ECO:0000313" key="15">
    <source>
        <dbReference type="EMBL" id="CAF3915847.1"/>
    </source>
</evidence>
<dbReference type="InterPro" id="IPR015797">
    <property type="entry name" value="NUDIX_hydrolase-like_dom_sf"/>
</dbReference>
<dbReference type="InterPro" id="IPR000086">
    <property type="entry name" value="NUDIX_hydrolase_dom"/>
</dbReference>
<dbReference type="Proteomes" id="UP000663887">
    <property type="component" value="Unassembled WGS sequence"/>
</dbReference>
<dbReference type="Gene3D" id="3.90.79.10">
    <property type="entry name" value="Nucleoside Triphosphate Pyrophosphohydrolase"/>
    <property type="match status" value="1"/>
</dbReference>
<evidence type="ECO:0000313" key="8">
    <source>
        <dbReference type="EMBL" id="CAF1208836.1"/>
    </source>
</evidence>
<dbReference type="EMBL" id="CAJNOV010005378">
    <property type="protein sequence ID" value="CAF1208836.1"/>
    <property type="molecule type" value="Genomic_DNA"/>
</dbReference>
<dbReference type="Proteomes" id="UP000663866">
    <property type="component" value="Unassembled WGS sequence"/>
</dbReference>
<dbReference type="EMBL" id="CAJOBF010001123">
    <property type="protein sequence ID" value="CAF3915847.1"/>
    <property type="molecule type" value="Genomic_DNA"/>
</dbReference>
<evidence type="ECO:0000256" key="1">
    <source>
        <dbReference type="ARBA" id="ARBA00005582"/>
    </source>
</evidence>
<name>A0A816YJX6_9BILA</name>
<evidence type="ECO:0000259" key="7">
    <source>
        <dbReference type="PROSITE" id="PS51462"/>
    </source>
</evidence>
<dbReference type="InterPro" id="IPR003565">
    <property type="entry name" value="Tetra_PHTase"/>
</dbReference>
<dbReference type="PROSITE" id="PS51462">
    <property type="entry name" value="NUDIX"/>
    <property type="match status" value="1"/>
</dbReference>
<dbReference type="GO" id="GO:0004081">
    <property type="term" value="F:bis(5'-nucleosyl)-tetraphosphatase (asymmetrical) activity"/>
    <property type="evidence" value="ECO:0007669"/>
    <property type="project" value="TreeGrafter"/>
</dbReference>
<evidence type="ECO:0000256" key="6">
    <source>
        <dbReference type="SAM" id="MobiDB-lite"/>
    </source>
</evidence>
<dbReference type="EMBL" id="CAJNOW010021519">
    <property type="protein sequence ID" value="CAF1684540.1"/>
    <property type="molecule type" value="Genomic_DNA"/>
</dbReference>
<dbReference type="GO" id="GO:0006167">
    <property type="term" value="P:AMP biosynthetic process"/>
    <property type="evidence" value="ECO:0007669"/>
    <property type="project" value="TreeGrafter"/>
</dbReference>
<keyword evidence="4" id="KW-0378">Hydrolase</keyword>
<dbReference type="PRINTS" id="PR01405">
    <property type="entry name" value="TETRPHPHTASE"/>
</dbReference>
<dbReference type="PROSITE" id="PS00893">
    <property type="entry name" value="NUDIX_BOX"/>
    <property type="match status" value="1"/>
</dbReference>
<evidence type="ECO:0000313" key="17">
    <source>
        <dbReference type="Proteomes" id="UP000663866"/>
    </source>
</evidence>
<dbReference type="Proteomes" id="UP000663842">
    <property type="component" value="Unassembled WGS sequence"/>
</dbReference>
<keyword evidence="17" id="KW-1185">Reference proteome</keyword>
<dbReference type="Proteomes" id="UP000663855">
    <property type="component" value="Unassembled WGS sequence"/>
</dbReference>
<evidence type="ECO:0000313" key="13">
    <source>
        <dbReference type="EMBL" id="CAF3863363.1"/>
    </source>
</evidence>
<organism evidence="12 16">
    <name type="scientific">Rotaria magnacalcarata</name>
    <dbReference type="NCBI Taxonomy" id="392030"/>
    <lineage>
        <taxon>Eukaryota</taxon>
        <taxon>Metazoa</taxon>
        <taxon>Spiralia</taxon>
        <taxon>Gnathifera</taxon>
        <taxon>Rotifera</taxon>
        <taxon>Eurotatoria</taxon>
        <taxon>Bdelloidea</taxon>
        <taxon>Philodinida</taxon>
        <taxon>Philodinidae</taxon>
        <taxon>Rotaria</taxon>
    </lineage>
</organism>
<comment type="caution">
    <text evidence="12">The sequence shown here is derived from an EMBL/GenBank/DDBJ whole genome shotgun (WGS) entry which is preliminary data.</text>
</comment>
<feature type="region of interest" description="Disordered" evidence="6">
    <location>
        <begin position="35"/>
        <end position="59"/>
    </location>
</feature>
<reference evidence="12" key="1">
    <citation type="submission" date="2021-02" db="EMBL/GenBank/DDBJ databases">
        <authorList>
            <person name="Nowell W R."/>
        </authorList>
    </citation>
    <scope>NUCLEOTIDE SEQUENCE</scope>
</reference>
<evidence type="ECO:0000256" key="3">
    <source>
        <dbReference type="ARBA" id="ARBA00022741"/>
    </source>
</evidence>
<evidence type="ECO:0000313" key="11">
    <source>
        <dbReference type="EMBL" id="CAF2014650.1"/>
    </source>
</evidence>
<feature type="domain" description="Nudix hydrolase" evidence="7">
    <location>
        <begin position="2"/>
        <end position="135"/>
    </location>
</feature>
<dbReference type="Pfam" id="PF00293">
    <property type="entry name" value="NUDIX"/>
    <property type="match status" value="1"/>
</dbReference>
<comment type="similarity">
    <text evidence="1">Belongs to the Nudix hydrolase family.</text>
</comment>
<dbReference type="GO" id="GO:0000166">
    <property type="term" value="F:nucleotide binding"/>
    <property type="evidence" value="ECO:0007669"/>
    <property type="project" value="UniProtKB-KW"/>
</dbReference>
<evidence type="ECO:0000313" key="9">
    <source>
        <dbReference type="EMBL" id="CAF1684540.1"/>
    </source>
</evidence>
<dbReference type="InterPro" id="IPR051325">
    <property type="entry name" value="Nudix_hydrolase_domain"/>
</dbReference>
<dbReference type="GO" id="GO:0006754">
    <property type="term" value="P:ATP biosynthetic process"/>
    <property type="evidence" value="ECO:0007669"/>
    <property type="project" value="TreeGrafter"/>
</dbReference>
<dbReference type="CDD" id="cd03428">
    <property type="entry name" value="NUDIX_Ap4A_Nudt2"/>
    <property type="match status" value="1"/>
</dbReference>
<dbReference type="PANTHER" id="PTHR21340">
    <property type="entry name" value="DIADENOSINE 5,5-P1,P4-TETRAPHOSPHATE PYROPHOSPHOHYDROLASE MUTT"/>
    <property type="match status" value="1"/>
</dbReference>
<accession>A0A816YJX6</accession>
<gene>
    <name evidence="14" type="ORF">BYL167_LOCUS7011</name>
    <name evidence="8" type="ORF">CJN711_LOCUS12413</name>
    <name evidence="9" type="ORF">KQP761_LOCUS37987</name>
    <name evidence="12" type="ORF">MBJ925_LOCUS33038</name>
    <name evidence="13" type="ORF">OVN521_LOCUS7508</name>
    <name evidence="15" type="ORF">UXM345_LOCUS11341</name>
    <name evidence="10" type="ORF">WKI299_LOCUS5331</name>
    <name evidence="11" type="ORF">XDN619_LOCUS3957</name>
</gene>
<sequence length="141" mass="16589">MSKRIAAGFIIFRRLERNPIEYLLLQTSYGEHHWTPPKGHLDGDESALQAAERETKEEAGLDKNDLEHYNKFEEKISYNVSGQPKDVFYYLARLRNPAQTIQLSDEHQNMSWSNFQDACRLVKYHEMQNVLKKADEFIQNN</sequence>
<evidence type="ECO:0000256" key="5">
    <source>
        <dbReference type="ARBA" id="ARBA00032644"/>
    </source>
</evidence>
<dbReference type="Proteomes" id="UP000663824">
    <property type="component" value="Unassembled WGS sequence"/>
</dbReference>